<dbReference type="Proteomes" id="UP000664534">
    <property type="component" value="Unassembled WGS sequence"/>
</dbReference>
<dbReference type="InterPro" id="IPR055100">
    <property type="entry name" value="GNAT_LYC1-like"/>
</dbReference>
<dbReference type="AlphaFoldDB" id="A0A8H3FX37"/>
<gene>
    <name evidence="2" type="ORF">IMSHALPRED_008883</name>
</gene>
<evidence type="ECO:0000313" key="2">
    <source>
        <dbReference type="EMBL" id="CAF9932404.1"/>
    </source>
</evidence>
<comment type="caution">
    <text evidence="2">The sequence shown here is derived from an EMBL/GenBank/DDBJ whole genome shotgun (WGS) entry which is preliminary data.</text>
</comment>
<dbReference type="PANTHER" id="PTHR34815">
    <property type="entry name" value="LYSINE ACETYLTRANSFERASE"/>
    <property type="match status" value="1"/>
</dbReference>
<dbReference type="InterPro" id="IPR016181">
    <property type="entry name" value="Acyl_CoA_acyltransferase"/>
</dbReference>
<evidence type="ECO:0000259" key="1">
    <source>
        <dbReference type="Pfam" id="PF22998"/>
    </source>
</evidence>
<protein>
    <recommendedName>
        <fullName evidence="1">LYC1 C-terminal domain-containing protein</fullName>
    </recommendedName>
</protein>
<organism evidence="2 3">
    <name type="scientific">Imshaugia aleurites</name>
    <dbReference type="NCBI Taxonomy" id="172621"/>
    <lineage>
        <taxon>Eukaryota</taxon>
        <taxon>Fungi</taxon>
        <taxon>Dikarya</taxon>
        <taxon>Ascomycota</taxon>
        <taxon>Pezizomycotina</taxon>
        <taxon>Lecanoromycetes</taxon>
        <taxon>OSLEUM clade</taxon>
        <taxon>Lecanoromycetidae</taxon>
        <taxon>Lecanorales</taxon>
        <taxon>Lecanorineae</taxon>
        <taxon>Parmeliaceae</taxon>
        <taxon>Imshaugia</taxon>
    </lineage>
</organism>
<name>A0A8H3FX37_9LECA</name>
<dbReference type="EMBL" id="CAJPDT010000065">
    <property type="protein sequence ID" value="CAF9932404.1"/>
    <property type="molecule type" value="Genomic_DNA"/>
</dbReference>
<accession>A0A8H3FX37</accession>
<keyword evidence="3" id="KW-1185">Reference proteome</keyword>
<feature type="domain" description="LYC1 C-terminal" evidence="1">
    <location>
        <begin position="179"/>
        <end position="387"/>
    </location>
</feature>
<sequence>MGSTEIALPDARSPDLHLSHPTARECQLVWKLSSLAWTDALSLSQYLEESAYLTTVPLAKDGAMTNWILTDKNLSPDQRPILCSCETFRKRAFISDRHGNLSENIIHGVASVFCDPALRLRGYGSRLMRELAKILRTFQAETDLPIGSVLYSDIGKEYYAHLGWHPFPVNTHIELDPFTAPEGPSATQLLSGDLERLCEQDEAMIRKELTSASSNGKARMMLVPDLDHMLWHHKKEEFVCEKLFGKQPRIKGSIVGQPGNRMWAIWTHRFYGDPESTSSENTLYILRLVIENQATISTSGVEHCGVQVEQMRAVLQAAQDEADQWRLHRVMMWDPTPLVLQLVQRTGIHHRRIEREHEGIASLLWYGEGSGKEDTLDWLGNEKYGWC</sequence>
<reference evidence="2" key="1">
    <citation type="submission" date="2021-03" db="EMBL/GenBank/DDBJ databases">
        <authorList>
            <person name="Tagirdzhanova G."/>
        </authorList>
    </citation>
    <scope>NUCLEOTIDE SEQUENCE</scope>
</reference>
<dbReference type="PANTHER" id="PTHR34815:SF2">
    <property type="entry name" value="N-ACETYLTRANSFERASE DOMAIN-CONTAINING PROTEIN"/>
    <property type="match status" value="1"/>
</dbReference>
<dbReference type="Pfam" id="PF22998">
    <property type="entry name" value="GNAT_LYC1-like"/>
    <property type="match status" value="1"/>
</dbReference>
<dbReference type="OrthoDB" id="2020070at2759"/>
<dbReference type="Gene3D" id="3.40.630.30">
    <property type="match status" value="1"/>
</dbReference>
<evidence type="ECO:0000313" key="3">
    <source>
        <dbReference type="Proteomes" id="UP000664534"/>
    </source>
</evidence>
<dbReference type="SUPFAM" id="SSF55729">
    <property type="entry name" value="Acyl-CoA N-acyltransferases (Nat)"/>
    <property type="match status" value="1"/>
</dbReference>
<dbReference type="InterPro" id="IPR053013">
    <property type="entry name" value="LAT"/>
</dbReference>
<proteinExistence type="predicted"/>